<evidence type="ECO:0000313" key="1">
    <source>
        <dbReference type="EMBL" id="SPD29971.1"/>
    </source>
</evidence>
<gene>
    <name evidence="1" type="ORF">FSB_LOCUS57853</name>
</gene>
<reference evidence="1" key="1">
    <citation type="submission" date="2018-02" db="EMBL/GenBank/DDBJ databases">
        <authorList>
            <person name="Cohen D.B."/>
            <person name="Kent A.D."/>
        </authorList>
    </citation>
    <scope>NUCLEOTIDE SEQUENCE</scope>
</reference>
<evidence type="ECO:0008006" key="2">
    <source>
        <dbReference type="Google" id="ProtNLM"/>
    </source>
</evidence>
<proteinExistence type="predicted"/>
<dbReference type="AlphaFoldDB" id="A0A2N9J0X9"/>
<dbReference type="EMBL" id="OIVN01006294">
    <property type="protein sequence ID" value="SPD29971.1"/>
    <property type="molecule type" value="Genomic_DNA"/>
</dbReference>
<protein>
    <recommendedName>
        <fullName evidence="2">Reverse transcriptase Ty1/copia-type domain-containing protein</fullName>
    </recommendedName>
</protein>
<organism evidence="1">
    <name type="scientific">Fagus sylvatica</name>
    <name type="common">Beechnut</name>
    <dbReference type="NCBI Taxonomy" id="28930"/>
    <lineage>
        <taxon>Eukaryota</taxon>
        <taxon>Viridiplantae</taxon>
        <taxon>Streptophyta</taxon>
        <taxon>Embryophyta</taxon>
        <taxon>Tracheophyta</taxon>
        <taxon>Spermatophyta</taxon>
        <taxon>Magnoliopsida</taxon>
        <taxon>eudicotyledons</taxon>
        <taxon>Gunneridae</taxon>
        <taxon>Pentapetalae</taxon>
        <taxon>rosids</taxon>
        <taxon>fabids</taxon>
        <taxon>Fagales</taxon>
        <taxon>Fagaceae</taxon>
        <taxon>Fagus</taxon>
    </lineage>
</organism>
<accession>A0A2N9J0X9</accession>
<name>A0A2N9J0X9_FAGSY</name>
<sequence>MKKLFNLKMAEGAAVTKHLNEFIKISCAQCCEGNDHTTNRVVHTKELFTMYKARDFVMLKNVRHVLDLCFNLISTPVMDRAGYCNHLGNGRWKLTKGSLVATIGRICCGMYKTHAKAYKKKFNVVQAIEKTPQLKAEVNSVSTKRIKFSLSDSATDEGEEPSTLEIVEPHERWSTRKLRKYSSKNIWAFDEGESGNWIKDIQGEINSLRMKGIDIDDVFFVLVKIMKKLELRVNLADMDFN</sequence>